<dbReference type="SUPFAM" id="SSF56672">
    <property type="entry name" value="DNA/RNA polymerases"/>
    <property type="match status" value="1"/>
</dbReference>
<dbReference type="PANTHER" id="PTHR37984">
    <property type="entry name" value="PROTEIN CBG26694"/>
    <property type="match status" value="1"/>
</dbReference>
<dbReference type="PANTHER" id="PTHR37984:SF5">
    <property type="entry name" value="PROTEIN NYNRIN-LIKE"/>
    <property type="match status" value="1"/>
</dbReference>
<dbReference type="PROSITE" id="PS50994">
    <property type="entry name" value="INTEGRASE"/>
    <property type="match status" value="1"/>
</dbReference>
<dbReference type="KEGG" id="ccp:CHC_T00001936001"/>
<dbReference type="GO" id="GO:0015074">
    <property type="term" value="P:DNA integration"/>
    <property type="evidence" value="ECO:0007669"/>
    <property type="project" value="InterPro"/>
</dbReference>
<evidence type="ECO:0000313" key="8">
    <source>
        <dbReference type="EMBL" id="CDF33346.1"/>
    </source>
</evidence>
<evidence type="ECO:0000256" key="5">
    <source>
        <dbReference type="ARBA" id="ARBA00022801"/>
    </source>
</evidence>
<dbReference type="Gene3D" id="3.30.420.10">
    <property type="entry name" value="Ribonuclease H-like superfamily/Ribonuclease H"/>
    <property type="match status" value="1"/>
</dbReference>
<evidence type="ECO:0000256" key="6">
    <source>
        <dbReference type="ARBA" id="ARBA00022918"/>
    </source>
</evidence>
<evidence type="ECO:0000256" key="3">
    <source>
        <dbReference type="ARBA" id="ARBA00022722"/>
    </source>
</evidence>
<dbReference type="STRING" id="2769.R7Q7I0"/>
<dbReference type="Pfam" id="PF17921">
    <property type="entry name" value="Integrase_H2C2"/>
    <property type="match status" value="1"/>
</dbReference>
<reference evidence="9" key="1">
    <citation type="journal article" date="2013" name="Proc. Natl. Acad. Sci. U.S.A.">
        <title>Genome structure and metabolic features in the red seaweed Chondrus crispus shed light on evolution of the Archaeplastida.</title>
        <authorList>
            <person name="Collen J."/>
            <person name="Porcel B."/>
            <person name="Carre W."/>
            <person name="Ball S.G."/>
            <person name="Chaparro C."/>
            <person name="Tonon T."/>
            <person name="Barbeyron T."/>
            <person name="Michel G."/>
            <person name="Noel B."/>
            <person name="Valentin K."/>
            <person name="Elias M."/>
            <person name="Artiguenave F."/>
            <person name="Arun A."/>
            <person name="Aury J.M."/>
            <person name="Barbosa-Neto J.F."/>
            <person name="Bothwell J.H."/>
            <person name="Bouget F.Y."/>
            <person name="Brillet L."/>
            <person name="Cabello-Hurtado F."/>
            <person name="Capella-Gutierrez S."/>
            <person name="Charrier B."/>
            <person name="Cladiere L."/>
            <person name="Cock J.M."/>
            <person name="Coelho S.M."/>
            <person name="Colleoni C."/>
            <person name="Czjzek M."/>
            <person name="Da Silva C."/>
            <person name="Delage L."/>
            <person name="Denoeud F."/>
            <person name="Deschamps P."/>
            <person name="Dittami S.M."/>
            <person name="Gabaldon T."/>
            <person name="Gachon C.M."/>
            <person name="Groisillier A."/>
            <person name="Herve C."/>
            <person name="Jabbari K."/>
            <person name="Katinka M."/>
            <person name="Kloareg B."/>
            <person name="Kowalczyk N."/>
            <person name="Labadie K."/>
            <person name="Leblanc C."/>
            <person name="Lopez P.J."/>
            <person name="McLachlan D.H."/>
            <person name="Meslet-Cladiere L."/>
            <person name="Moustafa A."/>
            <person name="Nehr Z."/>
            <person name="Nyvall Collen P."/>
            <person name="Panaud O."/>
            <person name="Partensky F."/>
            <person name="Poulain J."/>
            <person name="Rensing S.A."/>
            <person name="Rousvoal S."/>
            <person name="Samson G."/>
            <person name="Symeonidi A."/>
            <person name="Weissenbach J."/>
            <person name="Zambounis A."/>
            <person name="Wincker P."/>
            <person name="Boyen C."/>
        </authorList>
    </citation>
    <scope>NUCLEOTIDE SEQUENCE [LARGE SCALE GENOMIC DNA]</scope>
    <source>
        <strain evidence="9">cv. Stackhouse</strain>
    </source>
</reference>
<name>R7Q7I0_CHOCR</name>
<evidence type="ECO:0000256" key="2">
    <source>
        <dbReference type="ARBA" id="ARBA00022695"/>
    </source>
</evidence>
<dbReference type="EMBL" id="HG001642">
    <property type="protein sequence ID" value="CDF33346.1"/>
    <property type="molecule type" value="Genomic_DNA"/>
</dbReference>
<keyword evidence="3" id="KW-0540">Nuclease</keyword>
<evidence type="ECO:0000256" key="1">
    <source>
        <dbReference type="ARBA" id="ARBA00022679"/>
    </source>
</evidence>
<evidence type="ECO:0000256" key="4">
    <source>
        <dbReference type="ARBA" id="ARBA00022759"/>
    </source>
</evidence>
<dbReference type="GeneID" id="17320866"/>
<dbReference type="InterPro" id="IPR043502">
    <property type="entry name" value="DNA/RNA_pol_sf"/>
</dbReference>
<dbReference type="CDD" id="cd09274">
    <property type="entry name" value="RNase_HI_RT_Ty3"/>
    <property type="match status" value="1"/>
</dbReference>
<keyword evidence="2" id="KW-0548">Nucleotidyltransferase</keyword>
<dbReference type="GO" id="GO:0016787">
    <property type="term" value="F:hydrolase activity"/>
    <property type="evidence" value="ECO:0007669"/>
    <property type="project" value="UniProtKB-KW"/>
</dbReference>
<dbReference type="Gramene" id="CDF33346">
    <property type="protein sequence ID" value="CDF33346"/>
    <property type="gene ID" value="CHC_T00001936001"/>
</dbReference>
<dbReference type="PhylomeDB" id="R7Q7I0"/>
<keyword evidence="9" id="KW-1185">Reference proteome</keyword>
<dbReference type="GO" id="GO:0003964">
    <property type="term" value="F:RNA-directed DNA polymerase activity"/>
    <property type="evidence" value="ECO:0007669"/>
    <property type="project" value="UniProtKB-KW"/>
</dbReference>
<keyword evidence="1" id="KW-0808">Transferase</keyword>
<accession>R7Q7I0</accession>
<evidence type="ECO:0000259" key="7">
    <source>
        <dbReference type="PROSITE" id="PS50994"/>
    </source>
</evidence>
<organism evidence="8 9">
    <name type="scientific">Chondrus crispus</name>
    <name type="common">Carrageen Irish moss</name>
    <name type="synonym">Polymorpha crispa</name>
    <dbReference type="NCBI Taxonomy" id="2769"/>
    <lineage>
        <taxon>Eukaryota</taxon>
        <taxon>Rhodophyta</taxon>
        <taxon>Florideophyceae</taxon>
        <taxon>Rhodymeniophycidae</taxon>
        <taxon>Gigartinales</taxon>
        <taxon>Gigartinaceae</taxon>
        <taxon>Chondrus</taxon>
    </lineage>
</organism>
<feature type="domain" description="Integrase catalytic" evidence="7">
    <location>
        <begin position="244"/>
        <end position="404"/>
    </location>
</feature>
<dbReference type="RefSeq" id="XP_005713149.1">
    <property type="nucleotide sequence ID" value="XM_005713092.1"/>
</dbReference>
<dbReference type="SUPFAM" id="SSF53098">
    <property type="entry name" value="Ribonuclease H-like"/>
    <property type="match status" value="1"/>
</dbReference>
<dbReference type="InterPro" id="IPR012337">
    <property type="entry name" value="RNaseH-like_sf"/>
</dbReference>
<dbReference type="InterPro" id="IPR050951">
    <property type="entry name" value="Retrovirus_Pol_polyprotein"/>
</dbReference>
<dbReference type="FunFam" id="3.10.20.370:FF:000001">
    <property type="entry name" value="Retrovirus-related Pol polyprotein from transposon 17.6-like protein"/>
    <property type="match status" value="1"/>
</dbReference>
<dbReference type="InterPro" id="IPR041588">
    <property type="entry name" value="Integrase_H2C2"/>
</dbReference>
<evidence type="ECO:0000313" key="9">
    <source>
        <dbReference type="Proteomes" id="UP000012073"/>
    </source>
</evidence>
<dbReference type="InterPro" id="IPR036397">
    <property type="entry name" value="RNaseH_sf"/>
</dbReference>
<dbReference type="OrthoDB" id="116078at2759"/>
<sequence>MCNVYRRFVQGFAKIGAPLNKKTGKNQPYDLGWGAYVDTPVPLDGYCTTLVSPPIRALPRYGRKYTLDTDACGHQVGCALLQEQPDGGTRPIGYWSRAVTYAERNYTTTEKECLAVVWSILTLRPYLYGSAFNLRTDHEALRWVLNLADSSGRLARWLLRLAEYDYEVQYGPGVKHQLADGVSRLRTDGGDTEPVDDEVPCFAVQYDDGSKALLDNERDAASISVEEFIREQAEDAFCRFAAETVETPNSKFDIDRYGFLVRTSPLDGTLQCVVPTRLRPRVLYLAHHPRLAGHPGATRMYHTLCREYYWPHMASDAFSTFAAKFFDAVCALLGVRHYLTTAYHPQSNGQTERFNRTLVQRLRHYVEEHQRDWDDYVQPLTFAYNTQVHRSTETTPFDLVLTHPPSGLILPVLRRRTRGPIERTRGPRCSTSVLCCASLATLSTALGRN</sequence>
<dbReference type="InterPro" id="IPR001584">
    <property type="entry name" value="Integrase_cat-core"/>
</dbReference>
<dbReference type="GO" id="GO:0004519">
    <property type="term" value="F:endonuclease activity"/>
    <property type="evidence" value="ECO:0007669"/>
    <property type="project" value="UniProtKB-KW"/>
</dbReference>
<dbReference type="AlphaFoldDB" id="R7Q7I0"/>
<protein>
    <recommendedName>
        <fullName evidence="7">Integrase catalytic domain-containing protein</fullName>
    </recommendedName>
</protein>
<keyword evidence="6" id="KW-0695">RNA-directed DNA polymerase</keyword>
<keyword evidence="4" id="KW-0255">Endonuclease</keyword>
<dbReference type="Proteomes" id="UP000012073">
    <property type="component" value="Unassembled WGS sequence"/>
</dbReference>
<dbReference type="Pfam" id="PF17917">
    <property type="entry name" value="RT_RNaseH"/>
    <property type="match status" value="1"/>
</dbReference>
<dbReference type="InterPro" id="IPR041373">
    <property type="entry name" value="RT_RNaseH"/>
</dbReference>
<gene>
    <name evidence="8" type="ORF">CHC_T00001936001</name>
</gene>
<dbReference type="GO" id="GO:0003676">
    <property type="term" value="F:nucleic acid binding"/>
    <property type="evidence" value="ECO:0007669"/>
    <property type="project" value="InterPro"/>
</dbReference>
<keyword evidence="5" id="KW-0378">Hydrolase</keyword>
<proteinExistence type="predicted"/>